<dbReference type="AlphaFoldDB" id="A0A126PZX6"/>
<dbReference type="EMBL" id="CP014323">
    <property type="protein sequence ID" value="AMJ98532.1"/>
    <property type="molecule type" value="Genomic_DNA"/>
</dbReference>
<organism evidence="1 2">
    <name type="scientific">Alteromonas macleodii</name>
    <name type="common">Pseudoalteromonas macleodii</name>
    <dbReference type="NCBI Taxonomy" id="28108"/>
    <lineage>
        <taxon>Bacteria</taxon>
        <taxon>Pseudomonadati</taxon>
        <taxon>Pseudomonadota</taxon>
        <taxon>Gammaproteobacteria</taxon>
        <taxon>Alteromonadales</taxon>
        <taxon>Alteromonadaceae</taxon>
        <taxon>Alteromonas/Salinimonas group</taxon>
        <taxon>Alteromonas</taxon>
    </lineage>
</organism>
<proteinExistence type="predicted"/>
<evidence type="ECO:0000313" key="2">
    <source>
        <dbReference type="Proteomes" id="UP000063991"/>
    </source>
</evidence>
<reference evidence="1 2" key="1">
    <citation type="submission" date="2015-12" db="EMBL/GenBank/DDBJ databases">
        <authorList>
            <person name="Shamseldin A."/>
            <person name="Moawad H."/>
            <person name="Abd El-Rahim W.M."/>
            <person name="Sadowsky M.J."/>
        </authorList>
    </citation>
    <scope>NUCLEOTIDE SEQUENCE [LARGE SCALE GENOMIC DNA]</scope>
    <source>
        <strain evidence="1 2">D7</strain>
    </source>
</reference>
<dbReference type="Proteomes" id="UP000063991">
    <property type="component" value="Chromosome"/>
</dbReference>
<protein>
    <submittedName>
        <fullName evidence="1">Uncharacterized protein</fullName>
    </submittedName>
</protein>
<sequence>MLVSRQLLIYTKDIEALGHKGLITRTAIIGSPEVGWGLLIEYKEQFHLLCSVGTTKLRVIKTHLSVFKLLKRFELSATLYEMDKSMKQAAQSLCAIFVMAHLDITPDNFGDIDNKVIEIYLQVLPPDVHSAFQDAELMELIKDTVADPSLKVAQLLGQIQILDIEDKIVLQNLFRDFNQISETSSQYQSHVQSIDLVLSQAN</sequence>
<gene>
    <name evidence="1" type="ORF">AVL55_10350</name>
</gene>
<evidence type="ECO:0000313" key="1">
    <source>
        <dbReference type="EMBL" id="AMJ98532.1"/>
    </source>
</evidence>
<accession>A0A126PZX6</accession>
<name>A0A126PZX6_ALTMA</name>